<dbReference type="AlphaFoldDB" id="A0AAC8Q0H2"/>
<reference evidence="3 5" key="2">
    <citation type="submission" date="2018-08" db="EMBL/GenBank/DDBJ databases">
        <title>Genomic Encyclopedia of Archaeal and Bacterial Type Strains, Phase II (KMG-II): from individual species to whole genera.</title>
        <authorList>
            <person name="Goeker M."/>
        </authorList>
    </citation>
    <scope>NUCLEOTIDE SEQUENCE [LARGE SCALE GENOMIC DNA]</scope>
    <source>
        <strain evidence="3 5">DSM 2261</strain>
    </source>
</reference>
<organism evidence="2 4">
    <name type="scientific">Archangium gephyra</name>
    <dbReference type="NCBI Taxonomy" id="48"/>
    <lineage>
        <taxon>Bacteria</taxon>
        <taxon>Pseudomonadati</taxon>
        <taxon>Myxococcota</taxon>
        <taxon>Myxococcia</taxon>
        <taxon>Myxococcales</taxon>
        <taxon>Cystobacterineae</taxon>
        <taxon>Archangiaceae</taxon>
        <taxon>Archangium</taxon>
    </lineage>
</organism>
<protein>
    <submittedName>
        <fullName evidence="3">Uncharacterized protein DUF4123</fullName>
    </submittedName>
</protein>
<dbReference type="EMBL" id="CP011509">
    <property type="protein sequence ID" value="AKI98697.1"/>
    <property type="molecule type" value="Genomic_DNA"/>
</dbReference>
<evidence type="ECO:0000313" key="4">
    <source>
        <dbReference type="Proteomes" id="UP000035579"/>
    </source>
</evidence>
<dbReference type="Pfam" id="PF13503">
    <property type="entry name" value="DUF4123"/>
    <property type="match status" value="1"/>
</dbReference>
<dbReference type="Proteomes" id="UP000035579">
    <property type="component" value="Chromosome"/>
</dbReference>
<name>A0AAC8Q0H2_9BACT</name>
<evidence type="ECO:0000313" key="2">
    <source>
        <dbReference type="EMBL" id="AKI98697.1"/>
    </source>
</evidence>
<feature type="domain" description="DUF4123" evidence="1">
    <location>
        <begin position="140"/>
        <end position="259"/>
    </location>
</feature>
<proteinExistence type="predicted"/>
<keyword evidence="5" id="KW-1185">Reference proteome</keyword>
<gene>
    <name evidence="2" type="ORF">AA314_00324</name>
    <name evidence="3" type="ORF">ATI61_10692</name>
</gene>
<dbReference type="Proteomes" id="UP000256345">
    <property type="component" value="Unassembled WGS sequence"/>
</dbReference>
<dbReference type="SUPFAM" id="SSF49879">
    <property type="entry name" value="SMAD/FHA domain"/>
    <property type="match status" value="1"/>
</dbReference>
<dbReference type="InterPro" id="IPR025391">
    <property type="entry name" value="DUF4123"/>
</dbReference>
<dbReference type="EMBL" id="QUMU01000006">
    <property type="protein sequence ID" value="REG30623.1"/>
    <property type="molecule type" value="Genomic_DNA"/>
</dbReference>
<dbReference type="InterPro" id="IPR008984">
    <property type="entry name" value="SMAD_FHA_dom_sf"/>
</dbReference>
<dbReference type="KEGG" id="age:AA314_00324"/>
<evidence type="ECO:0000313" key="3">
    <source>
        <dbReference type="EMBL" id="REG30623.1"/>
    </source>
</evidence>
<evidence type="ECO:0000259" key="1">
    <source>
        <dbReference type="Pfam" id="PF13503"/>
    </source>
</evidence>
<evidence type="ECO:0000313" key="5">
    <source>
        <dbReference type="Proteomes" id="UP000256345"/>
    </source>
</evidence>
<accession>A0AAC8Q0H2</accession>
<sequence>MSTDTRRHAILQVRWGPLAHQKTLIEPGQVLKVGRAPSSKPALAVPHDQDLAEEQFELSWSGKRGWLHGLPGVPATLLDGEPVEQGEIFNGTWLRAGQTDFSVYFEKTTPPREPEQPDPPVLVAHKARALEVLREQKAPLYAIVDAARGERILELLHESVEDCHSLYEGPQGVALGEVAPYLVSLPRKDSWLLEALVQEGWGAHWGVFLTSAAPVLQVRRHLRKFLMVEAEGVEGRLYFRYYDPRVLGAFLPTSPPEPRKEFFGDIEVFIFNGSNGEVTVELPSLDGKRPPGRNGTMG</sequence>
<reference evidence="2 4" key="1">
    <citation type="submission" date="2015-05" db="EMBL/GenBank/DDBJ databases">
        <title>Genome assembly of Archangium gephyra DSM 2261.</title>
        <authorList>
            <person name="Sharma G."/>
            <person name="Subramanian S."/>
        </authorList>
    </citation>
    <scope>NUCLEOTIDE SEQUENCE [LARGE SCALE GENOMIC DNA]</scope>
    <source>
        <strain evidence="2 4">DSM 2261</strain>
    </source>
</reference>
<dbReference type="RefSeq" id="WP_053065987.1">
    <property type="nucleotide sequence ID" value="NZ_CP011509.1"/>
</dbReference>